<evidence type="ECO:0000256" key="1">
    <source>
        <dbReference type="ARBA" id="ARBA00012417"/>
    </source>
</evidence>
<feature type="domain" description="DNA polymerase III delta N-terminal" evidence="9">
    <location>
        <begin position="29"/>
        <end position="125"/>
    </location>
</feature>
<evidence type="ECO:0000259" key="10">
    <source>
        <dbReference type="Pfam" id="PF21694"/>
    </source>
</evidence>
<dbReference type="InterPro" id="IPR048466">
    <property type="entry name" value="DNA_pol3_delta-like_C"/>
</dbReference>
<evidence type="ECO:0000256" key="8">
    <source>
        <dbReference type="ARBA" id="ARBA00049244"/>
    </source>
</evidence>
<dbReference type="Pfam" id="PF21694">
    <property type="entry name" value="DNA_pol3_delta_C"/>
    <property type="match status" value="1"/>
</dbReference>
<evidence type="ECO:0000256" key="4">
    <source>
        <dbReference type="ARBA" id="ARBA00022695"/>
    </source>
</evidence>
<proteinExistence type="inferred from homology"/>
<dbReference type="EC" id="2.7.7.7" evidence="1"/>
<feature type="domain" description="DNA polymerase III delta subunit-like C-terminal" evidence="10">
    <location>
        <begin position="224"/>
        <end position="345"/>
    </location>
</feature>
<dbReference type="RefSeq" id="WP_349048707.1">
    <property type="nucleotide sequence ID" value="NZ_JBBNJF010000182.1"/>
</dbReference>
<comment type="caution">
    <text evidence="11">The sequence shown here is derived from an EMBL/GenBank/DDBJ whole genome shotgun (WGS) entry which is preliminary data.</text>
</comment>
<dbReference type="SUPFAM" id="SSF48019">
    <property type="entry name" value="post-AAA+ oligomerization domain-like"/>
    <property type="match status" value="1"/>
</dbReference>
<organism evidence="11 12">
    <name type="scientific">Brotocaccenecus cirricatena</name>
    <dbReference type="NCBI Taxonomy" id="3064195"/>
    <lineage>
        <taxon>Bacteria</taxon>
        <taxon>Bacillati</taxon>
        <taxon>Bacillota</taxon>
        <taxon>Clostridia</taxon>
        <taxon>Eubacteriales</taxon>
        <taxon>Oscillospiraceae</taxon>
        <taxon>Brotocaccenecus</taxon>
    </lineage>
</organism>
<keyword evidence="12" id="KW-1185">Reference proteome</keyword>
<evidence type="ECO:0000256" key="2">
    <source>
        <dbReference type="ARBA" id="ARBA00017703"/>
    </source>
</evidence>
<dbReference type="Gene3D" id="1.10.8.60">
    <property type="match status" value="1"/>
</dbReference>
<dbReference type="GO" id="GO:0009360">
    <property type="term" value="C:DNA polymerase III complex"/>
    <property type="evidence" value="ECO:0007669"/>
    <property type="project" value="InterPro"/>
</dbReference>
<dbReference type="GO" id="GO:0006261">
    <property type="term" value="P:DNA-templated DNA replication"/>
    <property type="evidence" value="ECO:0007669"/>
    <property type="project" value="TreeGrafter"/>
</dbReference>
<dbReference type="Gene3D" id="3.40.50.300">
    <property type="entry name" value="P-loop containing nucleotide triphosphate hydrolases"/>
    <property type="match status" value="1"/>
</dbReference>
<evidence type="ECO:0000256" key="3">
    <source>
        <dbReference type="ARBA" id="ARBA00022679"/>
    </source>
</evidence>
<evidence type="ECO:0000313" key="11">
    <source>
        <dbReference type="EMBL" id="MCC2128468.1"/>
    </source>
</evidence>
<dbReference type="Gene3D" id="1.20.272.10">
    <property type="match status" value="1"/>
</dbReference>
<dbReference type="InterPro" id="IPR010372">
    <property type="entry name" value="DNA_pol3_delta_N"/>
</dbReference>
<dbReference type="InterPro" id="IPR005790">
    <property type="entry name" value="DNA_polIII_delta"/>
</dbReference>
<evidence type="ECO:0000256" key="7">
    <source>
        <dbReference type="ARBA" id="ARBA00034754"/>
    </source>
</evidence>
<dbReference type="GO" id="GO:0003887">
    <property type="term" value="F:DNA-directed DNA polymerase activity"/>
    <property type="evidence" value="ECO:0007669"/>
    <property type="project" value="UniProtKB-KW"/>
</dbReference>
<name>A0AAE3AEG6_9FIRM</name>
<comment type="catalytic activity">
    <reaction evidence="8">
        <text>DNA(n) + a 2'-deoxyribonucleoside 5'-triphosphate = DNA(n+1) + diphosphate</text>
        <dbReference type="Rhea" id="RHEA:22508"/>
        <dbReference type="Rhea" id="RHEA-COMP:17339"/>
        <dbReference type="Rhea" id="RHEA-COMP:17340"/>
        <dbReference type="ChEBI" id="CHEBI:33019"/>
        <dbReference type="ChEBI" id="CHEBI:61560"/>
        <dbReference type="ChEBI" id="CHEBI:173112"/>
        <dbReference type="EC" id="2.7.7.7"/>
    </reaction>
</comment>
<reference evidence="11" key="1">
    <citation type="submission" date="2021-10" db="EMBL/GenBank/DDBJ databases">
        <title>Anaerobic single-cell dispensing facilitates the cultivation of human gut bacteria.</title>
        <authorList>
            <person name="Afrizal A."/>
        </authorList>
    </citation>
    <scope>NUCLEOTIDE SEQUENCE</scope>
    <source>
        <strain evidence="11">CLA-AA-H272</strain>
    </source>
</reference>
<dbReference type="SUPFAM" id="SSF52540">
    <property type="entry name" value="P-loop containing nucleoside triphosphate hydrolases"/>
    <property type="match status" value="1"/>
</dbReference>
<keyword evidence="6" id="KW-0239">DNA-directed DNA polymerase</keyword>
<dbReference type="EMBL" id="JAJEPW010000004">
    <property type="protein sequence ID" value="MCC2128468.1"/>
    <property type="molecule type" value="Genomic_DNA"/>
</dbReference>
<evidence type="ECO:0000259" key="9">
    <source>
        <dbReference type="Pfam" id="PF06144"/>
    </source>
</evidence>
<dbReference type="InterPro" id="IPR027417">
    <property type="entry name" value="P-loop_NTPase"/>
</dbReference>
<protein>
    <recommendedName>
        <fullName evidence="2">DNA polymerase III subunit delta</fullName>
        <ecNumber evidence="1">2.7.7.7</ecNumber>
    </recommendedName>
</protein>
<dbReference type="PANTHER" id="PTHR34388:SF1">
    <property type="entry name" value="DNA POLYMERASE III SUBUNIT DELTA"/>
    <property type="match status" value="1"/>
</dbReference>
<dbReference type="AlphaFoldDB" id="A0AAE3AEG6"/>
<keyword evidence="3 11" id="KW-0808">Transferase</keyword>
<dbReference type="Pfam" id="PF06144">
    <property type="entry name" value="DNA_pol3_delta"/>
    <property type="match status" value="1"/>
</dbReference>
<accession>A0AAE3AEG6</accession>
<evidence type="ECO:0000313" key="12">
    <source>
        <dbReference type="Proteomes" id="UP001199319"/>
    </source>
</evidence>
<sequence>MAAKAMKKSGAALEKLRADIKSGSPENVYIFYGEETYLRDRYLEELKALLVPEGFEEFNYHRLSGKGLTVQDLTEVVEAMPMMAQHTLTVVTDMDLFRLDEGQRGLLINLLGDFPEYGTLVFVYDVLPYKRDGKMKKLCAAIGDHAQEVEFCQQERDQLLRWMKRRFAAEGHDIDTATADHLLFTCGTLMTDLVPEIGKIAAYAKGERITVADINAVADPILDAQVFDMTNSITAGKYDDAARVLGDLLRMQTEPIVILAAVGKELRRLYTARMALDGGKDRLWLKQLWNMSSDYPAKLLMQAARKVDHEWCRTAVLRCQQLDRRMKSMSMADKQKEDELKLFLMELAGRR</sequence>
<evidence type="ECO:0000256" key="5">
    <source>
        <dbReference type="ARBA" id="ARBA00022705"/>
    </source>
</evidence>
<dbReference type="InterPro" id="IPR008921">
    <property type="entry name" value="DNA_pol3_clamp-load_cplx_C"/>
</dbReference>
<dbReference type="GO" id="GO:0003677">
    <property type="term" value="F:DNA binding"/>
    <property type="evidence" value="ECO:0007669"/>
    <property type="project" value="InterPro"/>
</dbReference>
<keyword evidence="5" id="KW-0235">DNA replication</keyword>
<evidence type="ECO:0000256" key="6">
    <source>
        <dbReference type="ARBA" id="ARBA00022932"/>
    </source>
</evidence>
<keyword evidence="4 11" id="KW-0548">Nucleotidyltransferase</keyword>
<gene>
    <name evidence="11" type="primary">holA</name>
    <name evidence="11" type="ORF">LKD37_02850</name>
</gene>
<dbReference type="Proteomes" id="UP001199319">
    <property type="component" value="Unassembled WGS sequence"/>
</dbReference>
<dbReference type="PANTHER" id="PTHR34388">
    <property type="entry name" value="DNA POLYMERASE III SUBUNIT DELTA"/>
    <property type="match status" value="1"/>
</dbReference>
<comment type="similarity">
    <text evidence="7">Belongs to the DNA polymerase HolA subunit family.</text>
</comment>
<dbReference type="NCBIfam" id="TIGR01128">
    <property type="entry name" value="holA"/>
    <property type="match status" value="1"/>
</dbReference>